<evidence type="ECO:0000256" key="1">
    <source>
        <dbReference type="SAM" id="MobiDB-lite"/>
    </source>
</evidence>
<organism evidence="2 3">
    <name type="scientific">Glossina fuscipes</name>
    <dbReference type="NCBI Taxonomy" id="7396"/>
    <lineage>
        <taxon>Eukaryota</taxon>
        <taxon>Metazoa</taxon>
        <taxon>Ecdysozoa</taxon>
        <taxon>Arthropoda</taxon>
        <taxon>Hexapoda</taxon>
        <taxon>Insecta</taxon>
        <taxon>Pterygota</taxon>
        <taxon>Neoptera</taxon>
        <taxon>Endopterygota</taxon>
        <taxon>Diptera</taxon>
        <taxon>Brachycera</taxon>
        <taxon>Muscomorpha</taxon>
        <taxon>Hippoboscoidea</taxon>
        <taxon>Glossinidae</taxon>
        <taxon>Glossina</taxon>
    </lineage>
</organism>
<protein>
    <submittedName>
        <fullName evidence="3">Uncharacterized protein LOC119644164</fullName>
    </submittedName>
</protein>
<dbReference type="RefSeq" id="XP_037899618.1">
    <property type="nucleotide sequence ID" value="XM_038043690.1"/>
</dbReference>
<keyword evidence="2" id="KW-1185">Reference proteome</keyword>
<name>A0A9C5ZJ51_9MUSC</name>
<evidence type="ECO:0000313" key="3">
    <source>
        <dbReference type="RefSeq" id="XP_037899618.1"/>
    </source>
</evidence>
<evidence type="ECO:0000313" key="2">
    <source>
        <dbReference type="Proteomes" id="UP000092443"/>
    </source>
</evidence>
<dbReference type="Proteomes" id="UP000092443">
    <property type="component" value="Unplaced"/>
</dbReference>
<dbReference type="AlphaFoldDB" id="A0A9C5ZJ51"/>
<dbReference type="KEGG" id="gfs:119644164"/>
<reference evidence="3" key="1">
    <citation type="submission" date="2025-08" db="UniProtKB">
        <authorList>
            <consortium name="RefSeq"/>
        </authorList>
    </citation>
    <scope>IDENTIFICATION</scope>
    <source>
        <tissue evidence="3">Whole body pupa</tissue>
    </source>
</reference>
<gene>
    <name evidence="3" type="primary">LOC119644164</name>
</gene>
<accession>A0A9C5ZJ51</accession>
<feature type="region of interest" description="Disordered" evidence="1">
    <location>
        <begin position="209"/>
        <end position="238"/>
    </location>
</feature>
<dbReference type="GeneID" id="119644164"/>
<proteinExistence type="predicted"/>
<feature type="region of interest" description="Disordered" evidence="1">
    <location>
        <begin position="150"/>
        <end position="176"/>
    </location>
</feature>
<sequence>MSVFNEKFHCVLSRLLWDYPKLWRPRGPQFGLFEELAEKVSQEMEEQVSAEKVKSTLRAIRNRLERLDKGLSASMKTDAYLWYARELQYWRAVEVLQNAELMQKKRRLEESPETVGIDLADAAPLKTKAETNDSAQADFGSFKEEVMEPIQEDNDGPSTSATAAHALKKQRRDASPEAVGIDLANAAPSKTKAETNHCAPVDFGSFKEEVMESIQEDSDGPSTSAAAAHAQKTQWRDASPEAIGIYLANAAP</sequence>
<feature type="non-terminal residue" evidence="3">
    <location>
        <position position="252"/>
    </location>
</feature>